<keyword evidence="1" id="KW-0479">Metal-binding</keyword>
<keyword evidence="6" id="KW-1185">Reference proteome</keyword>
<evidence type="ECO:0000256" key="2">
    <source>
        <dbReference type="ARBA" id="ARBA00022771"/>
    </source>
</evidence>
<keyword evidence="3" id="KW-0862">Zinc</keyword>
<reference evidence="5" key="1">
    <citation type="journal article" date="2023" name="Mol. Phylogenet. Evol.">
        <title>Genome-scale phylogeny and comparative genomics of the fungal order Sordariales.</title>
        <authorList>
            <person name="Hensen N."/>
            <person name="Bonometti L."/>
            <person name="Westerberg I."/>
            <person name="Brannstrom I.O."/>
            <person name="Guillou S."/>
            <person name="Cros-Aarteil S."/>
            <person name="Calhoun S."/>
            <person name="Haridas S."/>
            <person name="Kuo A."/>
            <person name="Mondo S."/>
            <person name="Pangilinan J."/>
            <person name="Riley R."/>
            <person name="LaButti K."/>
            <person name="Andreopoulos B."/>
            <person name="Lipzen A."/>
            <person name="Chen C."/>
            <person name="Yan M."/>
            <person name="Daum C."/>
            <person name="Ng V."/>
            <person name="Clum A."/>
            <person name="Steindorff A."/>
            <person name="Ohm R.A."/>
            <person name="Martin F."/>
            <person name="Silar P."/>
            <person name="Natvig D.O."/>
            <person name="Lalanne C."/>
            <person name="Gautier V."/>
            <person name="Ament-Velasquez S.L."/>
            <person name="Kruys A."/>
            <person name="Hutchinson M.I."/>
            <person name="Powell A.J."/>
            <person name="Barry K."/>
            <person name="Miller A.N."/>
            <person name="Grigoriev I.V."/>
            <person name="Debuchy R."/>
            <person name="Gladieux P."/>
            <person name="Hiltunen Thoren M."/>
            <person name="Johannesson H."/>
        </authorList>
    </citation>
    <scope>NUCLEOTIDE SEQUENCE</scope>
    <source>
        <strain evidence="5">PSN243</strain>
    </source>
</reference>
<name>A0AAV9GKE2_9PEZI</name>
<evidence type="ECO:0000259" key="4">
    <source>
        <dbReference type="PROSITE" id="PS01360"/>
    </source>
</evidence>
<proteinExistence type="predicted"/>
<organism evidence="5 6">
    <name type="scientific">Podospora aff. communis PSN243</name>
    <dbReference type="NCBI Taxonomy" id="3040156"/>
    <lineage>
        <taxon>Eukaryota</taxon>
        <taxon>Fungi</taxon>
        <taxon>Dikarya</taxon>
        <taxon>Ascomycota</taxon>
        <taxon>Pezizomycotina</taxon>
        <taxon>Sordariomycetes</taxon>
        <taxon>Sordariomycetidae</taxon>
        <taxon>Sordariales</taxon>
        <taxon>Podosporaceae</taxon>
        <taxon>Podospora</taxon>
    </lineage>
</organism>
<comment type="caution">
    <text evidence="5">The sequence shown here is derived from an EMBL/GenBank/DDBJ whole genome shotgun (WGS) entry which is preliminary data.</text>
</comment>
<sequence>MDLSELCVICGKRVTTACTGCVTILYCSADCLNSDKAHGLACKCFQALPTAPTTGNKHVLAYLFPADTTEPKVMWVPVSGFADADTGISFEEADTSQFFPSPTSQTLNAERNNVRNRESNSMLEIWHTSTGSGNACIESLAGIQGGQGPFHDWVGHVLVLAMTRPTGFMVDPGAYRSVQLRDFQDAVDFVVDFGNTAHRQLTQETLNTLGLPLGTTGSVGGSMRMEEKETGNIIAEIE</sequence>
<evidence type="ECO:0000256" key="3">
    <source>
        <dbReference type="ARBA" id="ARBA00022833"/>
    </source>
</evidence>
<protein>
    <recommendedName>
        <fullName evidence="4">MYND-type domain-containing protein</fullName>
    </recommendedName>
</protein>
<dbReference type="GO" id="GO:0008270">
    <property type="term" value="F:zinc ion binding"/>
    <property type="evidence" value="ECO:0007669"/>
    <property type="project" value="UniProtKB-KW"/>
</dbReference>
<evidence type="ECO:0000313" key="5">
    <source>
        <dbReference type="EMBL" id="KAK4448826.1"/>
    </source>
</evidence>
<dbReference type="AlphaFoldDB" id="A0AAV9GKE2"/>
<dbReference type="Gene3D" id="6.10.140.2220">
    <property type="match status" value="1"/>
</dbReference>
<dbReference type="EMBL" id="MU865941">
    <property type="protein sequence ID" value="KAK4448826.1"/>
    <property type="molecule type" value="Genomic_DNA"/>
</dbReference>
<dbReference type="InterPro" id="IPR002893">
    <property type="entry name" value="Znf_MYND"/>
</dbReference>
<dbReference type="Pfam" id="PF01753">
    <property type="entry name" value="zf-MYND"/>
    <property type="match status" value="1"/>
</dbReference>
<dbReference type="Proteomes" id="UP001321760">
    <property type="component" value="Unassembled WGS sequence"/>
</dbReference>
<feature type="domain" description="MYND-type" evidence="4">
    <location>
        <begin position="7"/>
        <end position="42"/>
    </location>
</feature>
<dbReference type="PROSITE" id="PS01360">
    <property type="entry name" value="ZF_MYND_1"/>
    <property type="match status" value="1"/>
</dbReference>
<accession>A0AAV9GKE2</accession>
<dbReference type="SUPFAM" id="SSF144232">
    <property type="entry name" value="HIT/MYND zinc finger-like"/>
    <property type="match status" value="1"/>
</dbReference>
<keyword evidence="2" id="KW-0863">Zinc-finger</keyword>
<gene>
    <name evidence="5" type="ORF">QBC34DRAFT_102930</name>
</gene>
<evidence type="ECO:0000313" key="6">
    <source>
        <dbReference type="Proteomes" id="UP001321760"/>
    </source>
</evidence>
<evidence type="ECO:0000256" key="1">
    <source>
        <dbReference type="ARBA" id="ARBA00022723"/>
    </source>
</evidence>
<reference evidence="5" key="2">
    <citation type="submission" date="2023-05" db="EMBL/GenBank/DDBJ databases">
        <authorList>
            <consortium name="Lawrence Berkeley National Laboratory"/>
            <person name="Steindorff A."/>
            <person name="Hensen N."/>
            <person name="Bonometti L."/>
            <person name="Westerberg I."/>
            <person name="Brannstrom I.O."/>
            <person name="Guillou S."/>
            <person name="Cros-Aarteil S."/>
            <person name="Calhoun S."/>
            <person name="Haridas S."/>
            <person name="Kuo A."/>
            <person name="Mondo S."/>
            <person name="Pangilinan J."/>
            <person name="Riley R."/>
            <person name="Labutti K."/>
            <person name="Andreopoulos B."/>
            <person name="Lipzen A."/>
            <person name="Chen C."/>
            <person name="Yanf M."/>
            <person name="Daum C."/>
            <person name="Ng V."/>
            <person name="Clum A."/>
            <person name="Ohm R."/>
            <person name="Martin F."/>
            <person name="Silar P."/>
            <person name="Natvig D."/>
            <person name="Lalanne C."/>
            <person name="Gautier V."/>
            <person name="Ament-Velasquez S.L."/>
            <person name="Kruys A."/>
            <person name="Hutchinson M.I."/>
            <person name="Powell A.J."/>
            <person name="Barry K."/>
            <person name="Miller A.N."/>
            <person name="Grigoriev I.V."/>
            <person name="Debuchy R."/>
            <person name="Gladieux P."/>
            <person name="Thoren M.H."/>
            <person name="Johannesson H."/>
        </authorList>
    </citation>
    <scope>NUCLEOTIDE SEQUENCE</scope>
    <source>
        <strain evidence="5">PSN243</strain>
    </source>
</reference>